<evidence type="ECO:0000259" key="1">
    <source>
        <dbReference type="Pfam" id="PF12802"/>
    </source>
</evidence>
<dbReference type="OrthoDB" id="61846at2157"/>
<dbReference type="GO" id="GO:0003700">
    <property type="term" value="F:DNA-binding transcription factor activity"/>
    <property type="evidence" value="ECO:0007669"/>
    <property type="project" value="InterPro"/>
</dbReference>
<dbReference type="InterPro" id="IPR000835">
    <property type="entry name" value="HTH_MarR-typ"/>
</dbReference>
<dbReference type="EMBL" id="JABXWR010000001">
    <property type="protein sequence ID" value="NVO67779.1"/>
    <property type="molecule type" value="Genomic_DNA"/>
</dbReference>
<dbReference type="Gene3D" id="3.30.460.10">
    <property type="entry name" value="Beta Polymerase, domain 2"/>
    <property type="match status" value="1"/>
</dbReference>
<name>A0A7K4HRB4_9EURY</name>
<keyword evidence="3" id="KW-1185">Reference proteome</keyword>
<dbReference type="RefSeq" id="WP_176789388.1">
    <property type="nucleotide sequence ID" value="NZ_JABXWR010000001.1"/>
</dbReference>
<dbReference type="InterPro" id="IPR043519">
    <property type="entry name" value="NT_sf"/>
</dbReference>
<reference evidence="2 3" key="1">
    <citation type="submission" date="2020-06" db="EMBL/GenBank/DDBJ databases">
        <title>Methanofollis fontis sp. nov., a methanogen isolated from marine sediments near a cold seep at Four-Way Closure Ridge offshore southwestern Taiwan.</title>
        <authorList>
            <person name="Chen S.-C."/>
            <person name="Teng N.-H."/>
            <person name="Lin Y.-S."/>
            <person name="Lai M.-C."/>
            <person name="Chen H.-H."/>
            <person name="Wang C.-C."/>
        </authorList>
    </citation>
    <scope>NUCLEOTIDE SEQUENCE [LARGE SCALE GENOMIC DNA]</scope>
    <source>
        <strain evidence="2 3">DSM 2702</strain>
    </source>
</reference>
<dbReference type="InterPro" id="IPR036390">
    <property type="entry name" value="WH_DNA-bd_sf"/>
</dbReference>
<feature type="domain" description="HTH marR-type" evidence="1">
    <location>
        <begin position="12"/>
        <end position="56"/>
    </location>
</feature>
<dbReference type="AlphaFoldDB" id="A0A7K4HRB4"/>
<evidence type="ECO:0000313" key="3">
    <source>
        <dbReference type="Proteomes" id="UP000570823"/>
    </source>
</evidence>
<dbReference type="SUPFAM" id="SSF81301">
    <property type="entry name" value="Nucleotidyltransferase"/>
    <property type="match status" value="1"/>
</dbReference>
<evidence type="ECO:0000313" key="2">
    <source>
        <dbReference type="EMBL" id="NVO67779.1"/>
    </source>
</evidence>
<dbReference type="Gene3D" id="1.10.10.10">
    <property type="entry name" value="Winged helix-like DNA-binding domain superfamily/Winged helix DNA-binding domain"/>
    <property type="match status" value="1"/>
</dbReference>
<dbReference type="Proteomes" id="UP000570823">
    <property type="component" value="Unassembled WGS sequence"/>
</dbReference>
<dbReference type="SUPFAM" id="SSF46785">
    <property type="entry name" value="Winged helix' DNA-binding domain"/>
    <property type="match status" value="1"/>
</dbReference>
<accession>A0A7K4HRB4</accession>
<dbReference type="CDD" id="cd05403">
    <property type="entry name" value="NT_KNTase_like"/>
    <property type="match status" value="1"/>
</dbReference>
<dbReference type="Pfam" id="PF12802">
    <property type="entry name" value="MarR_2"/>
    <property type="match status" value="1"/>
</dbReference>
<organism evidence="2 3">
    <name type="scientific">Methanofollis tationis</name>
    <dbReference type="NCBI Taxonomy" id="81417"/>
    <lineage>
        <taxon>Archaea</taxon>
        <taxon>Methanobacteriati</taxon>
        <taxon>Methanobacteriota</taxon>
        <taxon>Stenosarchaea group</taxon>
        <taxon>Methanomicrobia</taxon>
        <taxon>Methanomicrobiales</taxon>
        <taxon>Methanomicrobiaceae</taxon>
        <taxon>Methanofollis</taxon>
    </lineage>
</organism>
<proteinExistence type="predicted"/>
<gene>
    <name evidence="2" type="ORF">HWN36_10810</name>
</gene>
<comment type="caution">
    <text evidence="2">The sequence shown here is derived from an EMBL/GenBank/DDBJ whole genome shotgun (WGS) entry which is preliminary data.</text>
</comment>
<dbReference type="InterPro" id="IPR036388">
    <property type="entry name" value="WH-like_DNA-bd_sf"/>
</dbReference>
<sequence>MLPEIFKTEERIRILRHISLGKSATVGAVALATGVSKGLVSGYLNLLVEEGLLRRENRAFIRDDSALWLAIKRLLNLDLLKDLIVLPAWAQGIGIYGSWASGTNTAESDLDLWVLVDALDPGTEIRAAELEQAIALRIHCEVNALLLTPDKVRHLGEHDRPFYTGLKTGHLTLDGEDFATT</sequence>
<protein>
    <submittedName>
        <fullName evidence="2">Helix-turn-helix domain-containing protein</fullName>
    </submittedName>
</protein>